<proteinExistence type="predicted"/>
<dbReference type="EMBL" id="CM056818">
    <property type="protein sequence ID" value="KAJ8621561.1"/>
    <property type="molecule type" value="Genomic_DNA"/>
</dbReference>
<sequence length="186" mass="20398">MAVTSCFQDTFAGIENSSSTVEWIMTEIFGKPDVHKKVTGEDILFSDTVSDLCYRTETLLQNFFSSSSLTQARGGGRLQRQLPPAAVGRLQSSSSKPCDHKNPSLFRCNNLDFLVSAFHAVVFSDNAEALPTRGDDDCKESLRRLAAWHDGSAKPAVIPFSGSGDDGLGGTCWDRKRNFLSVWNLI</sequence>
<dbReference type="Proteomes" id="UP001234297">
    <property type="component" value="Chromosome 10"/>
</dbReference>
<organism evidence="1 2">
    <name type="scientific">Persea americana</name>
    <name type="common">Avocado</name>
    <dbReference type="NCBI Taxonomy" id="3435"/>
    <lineage>
        <taxon>Eukaryota</taxon>
        <taxon>Viridiplantae</taxon>
        <taxon>Streptophyta</taxon>
        <taxon>Embryophyta</taxon>
        <taxon>Tracheophyta</taxon>
        <taxon>Spermatophyta</taxon>
        <taxon>Magnoliopsida</taxon>
        <taxon>Magnoliidae</taxon>
        <taxon>Laurales</taxon>
        <taxon>Lauraceae</taxon>
        <taxon>Persea</taxon>
    </lineage>
</organism>
<name>A0ACC2KKI1_PERAE</name>
<comment type="caution">
    <text evidence="1">The sequence shown here is derived from an EMBL/GenBank/DDBJ whole genome shotgun (WGS) entry which is preliminary data.</text>
</comment>
<reference evidence="1 2" key="1">
    <citation type="journal article" date="2022" name="Hortic Res">
        <title>A haplotype resolved chromosomal level avocado genome allows analysis of novel avocado genes.</title>
        <authorList>
            <person name="Nath O."/>
            <person name="Fletcher S.J."/>
            <person name="Hayward A."/>
            <person name="Shaw L.M."/>
            <person name="Masouleh A.K."/>
            <person name="Furtado A."/>
            <person name="Henry R.J."/>
            <person name="Mitter N."/>
        </authorList>
    </citation>
    <scope>NUCLEOTIDE SEQUENCE [LARGE SCALE GENOMIC DNA]</scope>
    <source>
        <strain evidence="2">cv. Hass</strain>
    </source>
</reference>
<gene>
    <name evidence="1" type="ORF">MRB53_030090</name>
</gene>
<accession>A0ACC2KKI1</accession>
<evidence type="ECO:0000313" key="2">
    <source>
        <dbReference type="Proteomes" id="UP001234297"/>
    </source>
</evidence>
<evidence type="ECO:0000313" key="1">
    <source>
        <dbReference type="EMBL" id="KAJ8621561.1"/>
    </source>
</evidence>
<keyword evidence="2" id="KW-1185">Reference proteome</keyword>
<protein>
    <submittedName>
        <fullName evidence="1">Uncharacterized protein</fullName>
    </submittedName>
</protein>